<evidence type="ECO:0000313" key="1">
    <source>
        <dbReference type="EMBL" id="QJA51695.1"/>
    </source>
</evidence>
<gene>
    <name evidence="1" type="ORF">TM448A02254_0007</name>
</gene>
<accession>A0A6H1ZWP9</accession>
<dbReference type="EMBL" id="MT144283">
    <property type="protein sequence ID" value="QJA51695.1"/>
    <property type="molecule type" value="Genomic_DNA"/>
</dbReference>
<protein>
    <recommendedName>
        <fullName evidence="2">Portal protein</fullName>
    </recommendedName>
</protein>
<evidence type="ECO:0008006" key="2">
    <source>
        <dbReference type="Google" id="ProtNLM"/>
    </source>
</evidence>
<organism evidence="1">
    <name type="scientific">viral metagenome</name>
    <dbReference type="NCBI Taxonomy" id="1070528"/>
    <lineage>
        <taxon>unclassified sequences</taxon>
        <taxon>metagenomes</taxon>
        <taxon>organismal metagenomes</taxon>
    </lineage>
</organism>
<reference evidence="1" key="1">
    <citation type="submission" date="2020-03" db="EMBL/GenBank/DDBJ databases">
        <title>The deep terrestrial virosphere.</title>
        <authorList>
            <person name="Holmfeldt K."/>
            <person name="Nilsson E."/>
            <person name="Simone D."/>
            <person name="Lopez-Fernandez M."/>
            <person name="Wu X."/>
            <person name="de Brujin I."/>
            <person name="Lundin D."/>
            <person name="Andersson A."/>
            <person name="Bertilsson S."/>
            <person name="Dopson M."/>
        </authorList>
    </citation>
    <scope>NUCLEOTIDE SEQUENCE</scope>
    <source>
        <strain evidence="1">TM448A02254</strain>
    </source>
</reference>
<dbReference type="AlphaFoldDB" id="A0A6H1ZWP9"/>
<proteinExistence type="predicted"/>
<name>A0A6H1ZWP9_9ZZZZ</name>
<sequence>MSLLKSITELWLKQIKLAEETKEKQFGRAARRAWKYLGREYLPLYYEEEVEHEFPHGEAGIGKPVIVGKSAEFVALMLPYIHARVPNRLVVPSRPALPSDIPIPPQLQQIVLGQRAMMDADDRLGAWLMEFWLNYITRGESCDLAAESRRCLPEALVKGGGVLWTELTVGAYGLMPASFYDTIDGLLVDPDAEQFRDAAFIIRRRRLSTWRLADRFGYDREELRGQYESGLQRSLNASQPQRRASDEGDVCEYYEVWSRMGVGHKLVGASDEMKAGVDALDQLGQHVFLAFMRGMDHPLNLPPHVLEAEDVAAEVKVRLQWPLAFFEDTNDPWPATVCQFYPNAHDPWAQSPLASGLQCQIFLDKVYYYLMRRVRTSCRDIIVTSKILQAAVKDAMESEADFTIVDVEGAPGEELDRLIKILEFPPVTQDVWTSIQLIERLFERLTGITALLSGAQPDSTSRSATDARAREGHITSRPDDYADVVEAWQSRIARKEAIATRLYVPPPYELFGEPRAEEGQPLDQRAFLSEAWTRLVMTDDPVVAASELSYTVEAGSGRRRNKQKQAADAGQMIQLLSQPFLQYGFQTGNMMPFNALVEMVGEASDIPTKRLVLPDVQPPAPEPEEATA</sequence>